<dbReference type="PROSITE" id="PS51635">
    <property type="entry name" value="PNPLA"/>
    <property type="match status" value="1"/>
</dbReference>
<evidence type="ECO:0000256" key="1">
    <source>
        <dbReference type="ARBA" id="ARBA00022801"/>
    </source>
</evidence>
<feature type="short sequence motif" description="DGA/G" evidence="4">
    <location>
        <begin position="183"/>
        <end position="185"/>
    </location>
</feature>
<feature type="active site" description="Proton acceptor" evidence="4">
    <location>
        <position position="183"/>
    </location>
</feature>
<reference evidence="6 7" key="1">
    <citation type="submission" date="2024-02" db="EMBL/GenBank/DDBJ databases">
        <title>A novel Gemmatimonadota bacterium.</title>
        <authorList>
            <person name="Du Z.-J."/>
            <person name="Ye Y.-Q."/>
        </authorList>
    </citation>
    <scope>NUCLEOTIDE SEQUENCE [LARGE SCALE GENOMIC DNA]</scope>
    <source>
        <strain evidence="6 7">DH-20</strain>
    </source>
</reference>
<dbReference type="Pfam" id="PF01734">
    <property type="entry name" value="Patatin"/>
    <property type="match status" value="1"/>
</dbReference>
<dbReference type="RefSeq" id="WP_405282926.1">
    <property type="nucleotide sequence ID" value="NZ_CP144380.1"/>
</dbReference>
<keyword evidence="2 4" id="KW-0442">Lipid degradation</keyword>
<comment type="caution">
    <text evidence="6">The sequence shown here is derived from an EMBL/GenBank/DDBJ whole genome shotgun (WGS) entry which is preliminary data.</text>
</comment>
<feature type="domain" description="PNPLA" evidence="5">
    <location>
        <begin position="25"/>
        <end position="196"/>
    </location>
</feature>
<evidence type="ECO:0000256" key="3">
    <source>
        <dbReference type="ARBA" id="ARBA00023098"/>
    </source>
</evidence>
<evidence type="ECO:0000313" key="6">
    <source>
        <dbReference type="EMBL" id="MEK9499699.1"/>
    </source>
</evidence>
<dbReference type="InterPro" id="IPR050301">
    <property type="entry name" value="NTE"/>
</dbReference>
<protein>
    <submittedName>
        <fullName evidence="6">Patatin-like phospholipase family protein</fullName>
    </submittedName>
</protein>
<feature type="short sequence motif" description="GXGXXG" evidence="4">
    <location>
        <begin position="29"/>
        <end position="34"/>
    </location>
</feature>
<evidence type="ECO:0000259" key="5">
    <source>
        <dbReference type="PROSITE" id="PS51635"/>
    </source>
</evidence>
<dbReference type="Proteomes" id="UP001484239">
    <property type="component" value="Unassembled WGS sequence"/>
</dbReference>
<organism evidence="6 7">
    <name type="scientific">Gaopeijia maritima</name>
    <dbReference type="NCBI Taxonomy" id="3119007"/>
    <lineage>
        <taxon>Bacteria</taxon>
        <taxon>Pseudomonadati</taxon>
        <taxon>Gemmatimonadota</taxon>
        <taxon>Longimicrobiia</taxon>
        <taxon>Gaopeijiales</taxon>
        <taxon>Gaopeijiaceae</taxon>
        <taxon>Gaopeijia</taxon>
    </lineage>
</organism>
<dbReference type="EMBL" id="JBBHLI010000001">
    <property type="protein sequence ID" value="MEK9499699.1"/>
    <property type="molecule type" value="Genomic_DNA"/>
</dbReference>
<evidence type="ECO:0000256" key="2">
    <source>
        <dbReference type="ARBA" id="ARBA00022963"/>
    </source>
</evidence>
<keyword evidence="3 4" id="KW-0443">Lipid metabolism</keyword>
<feature type="active site" description="Nucleophile" evidence="4">
    <location>
        <position position="58"/>
    </location>
</feature>
<gene>
    <name evidence="6" type="ORF">WI372_01730</name>
</gene>
<keyword evidence="1 4" id="KW-0378">Hydrolase</keyword>
<dbReference type="InterPro" id="IPR016035">
    <property type="entry name" value="Acyl_Trfase/lysoPLipase"/>
</dbReference>
<accession>A0ABU9E6K7</accession>
<sequence>MMRNDNPARGAPNADFADLGERPWLVLGGGGMKGLAHVGAWQALRESNFHPAGIVGTSIGAMVGACLAAGMEWGDLVPIAFAIERGDVARINRRAALLNGVRQEALLLGEPLRDTLRAVLGALDWPDLRVPLLVNAVDLGTGETVWFGDGADTSIPLLDALYASAALPVFYPPIVAGGRTLVDGGVEFTLALHRAADSGATGIVAVDVGSRGPANPDEVREQGMIAIHQRVFSIMAERARSTLVRDWTDPPMLYVRPRLDGVGTFDFDRTDYLLSEGYRAARAALAREHPK</sequence>
<evidence type="ECO:0000313" key="7">
    <source>
        <dbReference type="Proteomes" id="UP001484239"/>
    </source>
</evidence>
<dbReference type="Gene3D" id="3.40.1090.10">
    <property type="entry name" value="Cytosolic phospholipase A2 catalytic domain"/>
    <property type="match status" value="2"/>
</dbReference>
<feature type="short sequence motif" description="GXSXG" evidence="4">
    <location>
        <begin position="56"/>
        <end position="60"/>
    </location>
</feature>
<dbReference type="InterPro" id="IPR002641">
    <property type="entry name" value="PNPLA_dom"/>
</dbReference>
<proteinExistence type="predicted"/>
<dbReference type="PANTHER" id="PTHR14226">
    <property type="entry name" value="NEUROPATHY TARGET ESTERASE/SWISS CHEESE D.MELANOGASTER"/>
    <property type="match status" value="1"/>
</dbReference>
<dbReference type="PANTHER" id="PTHR14226:SF29">
    <property type="entry name" value="NEUROPATHY TARGET ESTERASE SWS"/>
    <property type="match status" value="1"/>
</dbReference>
<keyword evidence="7" id="KW-1185">Reference proteome</keyword>
<name>A0ABU9E6K7_9BACT</name>
<dbReference type="SUPFAM" id="SSF52151">
    <property type="entry name" value="FabD/lysophospholipase-like"/>
    <property type="match status" value="1"/>
</dbReference>
<evidence type="ECO:0000256" key="4">
    <source>
        <dbReference type="PROSITE-ProRule" id="PRU01161"/>
    </source>
</evidence>